<evidence type="ECO:0000256" key="1">
    <source>
        <dbReference type="SAM" id="Phobius"/>
    </source>
</evidence>
<keyword evidence="1" id="KW-0812">Transmembrane</keyword>
<protein>
    <submittedName>
        <fullName evidence="2">Major facilitator superfamily permease</fullName>
    </submittedName>
</protein>
<dbReference type="EMBL" id="UHDK01000001">
    <property type="protein sequence ID" value="SUM34139.1"/>
    <property type="molecule type" value="Genomic_DNA"/>
</dbReference>
<proteinExistence type="predicted"/>
<evidence type="ECO:0000313" key="3">
    <source>
        <dbReference type="Proteomes" id="UP000255277"/>
    </source>
</evidence>
<sequence length="75" mass="8345">MQSATALNSQTSGYLATSNYLGYLIGAIIPIWFIFKSKAIDLKIYLLINIASNSINGSIEPLCCMVGLTFNRRYY</sequence>
<dbReference type="AlphaFoldDB" id="A0A380FKJ1"/>
<accession>A0A380FKJ1</accession>
<feature type="transmembrane region" description="Helical" evidence="1">
    <location>
        <begin position="20"/>
        <end position="35"/>
    </location>
</feature>
<name>A0A380FKJ1_STAGA</name>
<dbReference type="Proteomes" id="UP000255277">
    <property type="component" value="Unassembled WGS sequence"/>
</dbReference>
<reference evidence="2 3" key="1">
    <citation type="submission" date="2018-06" db="EMBL/GenBank/DDBJ databases">
        <authorList>
            <consortium name="Pathogen Informatics"/>
            <person name="Doyle S."/>
        </authorList>
    </citation>
    <scope>NUCLEOTIDE SEQUENCE [LARGE SCALE GENOMIC DNA]</scope>
    <source>
        <strain evidence="2 3">NCTC12195</strain>
    </source>
</reference>
<keyword evidence="1" id="KW-0472">Membrane</keyword>
<organism evidence="2 3">
    <name type="scientific">Staphylococcus gallinarum</name>
    <dbReference type="NCBI Taxonomy" id="1293"/>
    <lineage>
        <taxon>Bacteria</taxon>
        <taxon>Bacillati</taxon>
        <taxon>Bacillota</taxon>
        <taxon>Bacilli</taxon>
        <taxon>Bacillales</taxon>
        <taxon>Staphylococcaceae</taxon>
        <taxon>Staphylococcus</taxon>
    </lineage>
</organism>
<keyword evidence="1" id="KW-1133">Transmembrane helix</keyword>
<evidence type="ECO:0000313" key="2">
    <source>
        <dbReference type="EMBL" id="SUM34139.1"/>
    </source>
</evidence>
<gene>
    <name evidence="2" type="ORF">NCTC12195_03647</name>
</gene>